<name>A0A3P8XY67_ESOLU</name>
<dbReference type="Proteomes" id="UP000265140">
    <property type="component" value="Chromosome 5"/>
</dbReference>
<evidence type="ECO:0000313" key="11">
    <source>
        <dbReference type="Proteomes" id="UP000265140"/>
    </source>
</evidence>
<evidence type="ECO:0000256" key="8">
    <source>
        <dbReference type="SAM" id="SignalP"/>
    </source>
</evidence>
<dbReference type="PANTHER" id="PTHR15211">
    <property type="entry name" value="GLUCOSE-DEPENDENT INSULINOTROPIC POLYPEPTIDE"/>
    <property type="match status" value="1"/>
</dbReference>
<keyword evidence="8" id="KW-0732">Signal</keyword>
<dbReference type="InterPro" id="IPR039078">
    <property type="entry name" value="GIP"/>
</dbReference>
<reference evidence="10" key="2">
    <citation type="submission" date="2020-02" db="EMBL/GenBank/DDBJ databases">
        <title>Esox lucius (northern pike) genome, fEsoLuc1, primary haplotype.</title>
        <authorList>
            <person name="Myers G."/>
            <person name="Karagic N."/>
            <person name="Meyer A."/>
            <person name="Pippel M."/>
            <person name="Reichard M."/>
            <person name="Winkler S."/>
            <person name="Tracey A."/>
            <person name="Sims Y."/>
            <person name="Howe K."/>
            <person name="Rhie A."/>
            <person name="Formenti G."/>
            <person name="Durbin R."/>
            <person name="Fedrigo O."/>
            <person name="Jarvis E.D."/>
        </authorList>
    </citation>
    <scope>NUCLEOTIDE SEQUENCE [LARGE SCALE GENOMIC DNA]</scope>
</reference>
<dbReference type="GO" id="GO:0042304">
    <property type="term" value="P:regulation of fatty acid biosynthetic process"/>
    <property type="evidence" value="ECO:0007669"/>
    <property type="project" value="InterPro"/>
</dbReference>
<keyword evidence="11" id="KW-1185">Reference proteome</keyword>
<feature type="signal peptide" evidence="8">
    <location>
        <begin position="1"/>
        <end position="19"/>
    </location>
</feature>
<dbReference type="STRING" id="8010.ENSELUP00000008304"/>
<feature type="chain" id="PRO_5044280540" description="Gastric inhibitory polypeptide" evidence="8">
    <location>
        <begin position="20"/>
        <end position="108"/>
    </location>
</feature>
<gene>
    <name evidence="10" type="primary">GIP</name>
</gene>
<dbReference type="InParanoid" id="A0A3P8XY67"/>
<dbReference type="GO" id="GO:0050796">
    <property type="term" value="P:regulation of insulin secretion"/>
    <property type="evidence" value="ECO:0007669"/>
    <property type="project" value="InterPro"/>
</dbReference>
<evidence type="ECO:0000259" key="9">
    <source>
        <dbReference type="Pfam" id="PF00123"/>
    </source>
</evidence>
<keyword evidence="5" id="KW-0964">Secreted</keyword>
<dbReference type="Ensembl" id="ENSELUT00000005789.3">
    <property type="protein sequence ID" value="ENSELUP00000008304.2"/>
    <property type="gene ID" value="ENSELUG00000008959.3"/>
</dbReference>
<dbReference type="Gene3D" id="6.10.250.590">
    <property type="match status" value="1"/>
</dbReference>
<dbReference type="GO" id="GO:0005615">
    <property type="term" value="C:extracellular space"/>
    <property type="evidence" value="ECO:0007669"/>
    <property type="project" value="TreeGrafter"/>
</dbReference>
<accession>A0A3P8XY67</accession>
<organism evidence="10 11">
    <name type="scientific">Esox lucius</name>
    <name type="common">Northern pike</name>
    <dbReference type="NCBI Taxonomy" id="8010"/>
    <lineage>
        <taxon>Eukaryota</taxon>
        <taxon>Metazoa</taxon>
        <taxon>Chordata</taxon>
        <taxon>Craniata</taxon>
        <taxon>Vertebrata</taxon>
        <taxon>Euteleostomi</taxon>
        <taxon>Actinopterygii</taxon>
        <taxon>Neopterygii</taxon>
        <taxon>Teleostei</taxon>
        <taxon>Protacanthopterygii</taxon>
        <taxon>Esociformes</taxon>
        <taxon>Esocidae</taxon>
        <taxon>Esox</taxon>
    </lineage>
</organism>
<dbReference type="OMA" id="ICLGSAW"/>
<dbReference type="GO" id="GO:0009749">
    <property type="term" value="P:response to glucose"/>
    <property type="evidence" value="ECO:0007669"/>
    <property type="project" value="InterPro"/>
</dbReference>
<sequence>MKVALFALVLLCLTGILTAKALDMSAEKKPTHNIHGLGKRYAESTIASDMSKIMDSMVQKDFVNFLLSQREKKGMSFVTPEDDPEAPLYNDLLKKLTMPLWKGKQMTQ</sequence>
<comment type="function">
    <text evidence="1">Potent stimulator of insulin secretion and relatively poor inhibitor of gastric acid secretion.</text>
</comment>
<dbReference type="GO" id="GO:0031769">
    <property type="term" value="F:glucagon receptor binding"/>
    <property type="evidence" value="ECO:0007669"/>
    <property type="project" value="TreeGrafter"/>
</dbReference>
<evidence type="ECO:0000256" key="4">
    <source>
        <dbReference type="ARBA" id="ARBA00013490"/>
    </source>
</evidence>
<dbReference type="PANTHER" id="PTHR15211:SF0">
    <property type="entry name" value="GASTRIC INHIBITORY POLYPEPTIDE"/>
    <property type="match status" value="1"/>
</dbReference>
<evidence type="ECO:0000256" key="2">
    <source>
        <dbReference type="ARBA" id="ARBA00004613"/>
    </source>
</evidence>
<dbReference type="GeneTree" id="ENSGT00940000177404"/>
<dbReference type="GO" id="GO:0042594">
    <property type="term" value="P:response to starvation"/>
    <property type="evidence" value="ECO:0007669"/>
    <property type="project" value="TreeGrafter"/>
</dbReference>
<dbReference type="GO" id="GO:0005179">
    <property type="term" value="F:hormone activity"/>
    <property type="evidence" value="ECO:0007669"/>
    <property type="project" value="UniProtKB-KW"/>
</dbReference>
<comment type="similarity">
    <text evidence="3">Belongs to the glucagon family.</text>
</comment>
<dbReference type="AlphaFoldDB" id="A0A3P8XY67"/>
<comment type="subcellular location">
    <subcellularLocation>
        <location evidence="2">Secreted</location>
    </subcellularLocation>
</comment>
<evidence type="ECO:0000256" key="3">
    <source>
        <dbReference type="ARBA" id="ARBA00008369"/>
    </source>
</evidence>
<evidence type="ECO:0000256" key="5">
    <source>
        <dbReference type="ARBA" id="ARBA00022525"/>
    </source>
</evidence>
<reference evidence="10" key="3">
    <citation type="submission" date="2025-08" db="UniProtKB">
        <authorList>
            <consortium name="Ensembl"/>
        </authorList>
    </citation>
    <scope>IDENTIFICATION</scope>
</reference>
<reference evidence="11" key="1">
    <citation type="journal article" date="2014" name="PLoS ONE">
        <title>The genome and linkage map of the northern pike (Esox lucius): conserved synteny revealed between the salmonid sister group and the Neoteleostei.</title>
        <authorList>
            <person name="Rondeau E.B."/>
            <person name="Minkley D.R."/>
            <person name="Leong J.S."/>
            <person name="Messmer A.M."/>
            <person name="Jantzen J.R."/>
            <person name="von Schalburg K.R."/>
            <person name="Lemon C."/>
            <person name="Bird N.H."/>
            <person name="Koop B.F."/>
        </authorList>
    </citation>
    <scope>NUCLEOTIDE SEQUENCE</scope>
</reference>
<dbReference type="Pfam" id="PF00123">
    <property type="entry name" value="Hormone_2"/>
    <property type="match status" value="1"/>
</dbReference>
<feature type="domain" description="Glucagon / GIP / secretin / VIP family" evidence="9">
    <location>
        <begin position="40"/>
        <end position="67"/>
    </location>
</feature>
<protein>
    <recommendedName>
        <fullName evidence="4">Gastric inhibitory polypeptide</fullName>
    </recommendedName>
    <alternativeName>
        <fullName evidence="7">Glucose-dependent insulinotropic polypeptide</fullName>
    </alternativeName>
</protein>
<dbReference type="RefSeq" id="XP_019902340.1">
    <property type="nucleotide sequence ID" value="XM_020046781.2"/>
</dbReference>
<dbReference type="RefSeq" id="XP_019902339.1">
    <property type="nucleotide sequence ID" value="XM_020046780.2"/>
</dbReference>
<keyword evidence="6" id="KW-0372">Hormone</keyword>
<proteinExistence type="inferred from homology"/>
<dbReference type="CTD" id="2695"/>
<dbReference type="Bgee" id="ENSELUG00000008959">
    <property type="expression patterns" value="Expressed in muscle tissue and 6 other cell types or tissues"/>
</dbReference>
<evidence type="ECO:0000256" key="7">
    <source>
        <dbReference type="ARBA" id="ARBA00031537"/>
    </source>
</evidence>
<reference evidence="10" key="4">
    <citation type="submission" date="2025-09" db="UniProtKB">
        <authorList>
            <consortium name="Ensembl"/>
        </authorList>
    </citation>
    <scope>IDENTIFICATION</scope>
</reference>
<evidence type="ECO:0000256" key="6">
    <source>
        <dbReference type="ARBA" id="ARBA00022702"/>
    </source>
</evidence>
<evidence type="ECO:0000256" key="1">
    <source>
        <dbReference type="ARBA" id="ARBA00002766"/>
    </source>
</evidence>
<evidence type="ECO:0000313" key="10">
    <source>
        <dbReference type="Ensembl" id="ENSELUP00000008304.2"/>
    </source>
</evidence>
<dbReference type="InterPro" id="IPR000532">
    <property type="entry name" value="Glucagon_GIP_secretin_VIP"/>
</dbReference>
<dbReference type="GeneID" id="105007126"/>